<dbReference type="Gene3D" id="3.40.50.1110">
    <property type="entry name" value="SGNH hydrolase"/>
    <property type="match status" value="2"/>
</dbReference>
<keyword evidence="5" id="KW-1185">Reference proteome</keyword>
<accession>A0A5J9TM92</accession>
<dbReference type="InterPro" id="IPR036514">
    <property type="entry name" value="SGNH_hydro_sf"/>
</dbReference>
<dbReference type="OrthoDB" id="1600564at2759"/>
<comment type="similarity">
    <text evidence="1">Belongs to the 'GDSL' lipolytic enzyme family.</text>
</comment>
<dbReference type="Proteomes" id="UP000324897">
    <property type="component" value="Chromosome 3"/>
</dbReference>
<gene>
    <name evidence="4" type="ORF">EJB05_46090</name>
</gene>
<name>A0A5J9TM92_9POAL</name>
<dbReference type="EMBL" id="RWGY01000039">
    <property type="protein sequence ID" value="TVU12442.1"/>
    <property type="molecule type" value="Genomic_DNA"/>
</dbReference>
<dbReference type="PANTHER" id="PTHR22835:SF476">
    <property type="entry name" value="OS06G0160200 PROTEIN"/>
    <property type="match status" value="1"/>
</dbReference>
<evidence type="ECO:0008006" key="6">
    <source>
        <dbReference type="Google" id="ProtNLM"/>
    </source>
</evidence>
<dbReference type="AlphaFoldDB" id="A0A5J9TM92"/>
<dbReference type="GO" id="GO:0016788">
    <property type="term" value="F:hydrolase activity, acting on ester bonds"/>
    <property type="evidence" value="ECO:0007669"/>
    <property type="project" value="InterPro"/>
</dbReference>
<feature type="chain" id="PRO_5023888368" description="GDSL esterase/lipase" evidence="3">
    <location>
        <begin position="21"/>
        <end position="384"/>
    </location>
</feature>
<feature type="signal peptide" evidence="3">
    <location>
        <begin position="1"/>
        <end position="20"/>
    </location>
</feature>
<evidence type="ECO:0000256" key="1">
    <source>
        <dbReference type="ARBA" id="ARBA00008668"/>
    </source>
</evidence>
<proteinExistence type="inferred from homology"/>
<keyword evidence="3" id="KW-0732">Signal</keyword>
<evidence type="ECO:0000313" key="5">
    <source>
        <dbReference type="Proteomes" id="UP000324897"/>
    </source>
</evidence>
<comment type="caution">
    <text evidence="4">The sequence shown here is derived from an EMBL/GenBank/DDBJ whole genome shotgun (WGS) entry which is preliminary data.</text>
</comment>
<sequence>MRITWLLLLVCCLCPAPSAGRCKFPAVFNFGDSNSDTGGFWAAFPAQPGPFGMTYFRKPAGRAASHGAAISEPLPAVHRLGLPARRQLRDACVYGDAAYHVVVRLWDQSFLPRRPAQPDEGIQEQSDQLRWKKWGGEATVSHRFSPVPVSAKRWNMTANFLPLMFLATLSIQLTLAKTITPQISDRKVLRRSRKVSLQLSTKSPGQYRQDLYNIGARNFMVFNMAPIGCYPAFLTELPHSSNDLDEYGCMKTYNSGVTYYNELLKNSLAEVRKKLHDSSIVYVDKYSVILELFRHPNAHGLKYGTKACCGYGGGAYNFNQEVYCGNSKVLNGQTATGAACGDPQNHVSWDGIHTTEAANVRISYAVMSGSYSYPAFGLSKHCSP</sequence>
<evidence type="ECO:0000256" key="3">
    <source>
        <dbReference type="SAM" id="SignalP"/>
    </source>
</evidence>
<evidence type="ECO:0000256" key="2">
    <source>
        <dbReference type="ARBA" id="ARBA00023180"/>
    </source>
</evidence>
<evidence type="ECO:0000313" key="4">
    <source>
        <dbReference type="EMBL" id="TVU12442.1"/>
    </source>
</evidence>
<dbReference type="PANTHER" id="PTHR22835">
    <property type="entry name" value="ZINC FINGER FYVE DOMAIN CONTAINING PROTEIN"/>
    <property type="match status" value="1"/>
</dbReference>
<keyword evidence="2" id="KW-0325">Glycoprotein</keyword>
<dbReference type="Gramene" id="TVU12442">
    <property type="protein sequence ID" value="TVU12442"/>
    <property type="gene ID" value="EJB05_46090"/>
</dbReference>
<dbReference type="InterPro" id="IPR001087">
    <property type="entry name" value="GDSL"/>
</dbReference>
<organism evidence="4 5">
    <name type="scientific">Eragrostis curvula</name>
    <name type="common">weeping love grass</name>
    <dbReference type="NCBI Taxonomy" id="38414"/>
    <lineage>
        <taxon>Eukaryota</taxon>
        <taxon>Viridiplantae</taxon>
        <taxon>Streptophyta</taxon>
        <taxon>Embryophyta</taxon>
        <taxon>Tracheophyta</taxon>
        <taxon>Spermatophyta</taxon>
        <taxon>Magnoliopsida</taxon>
        <taxon>Liliopsida</taxon>
        <taxon>Poales</taxon>
        <taxon>Poaceae</taxon>
        <taxon>PACMAD clade</taxon>
        <taxon>Chloridoideae</taxon>
        <taxon>Eragrostideae</taxon>
        <taxon>Eragrostidinae</taxon>
        <taxon>Eragrostis</taxon>
    </lineage>
</organism>
<dbReference type="Pfam" id="PF00657">
    <property type="entry name" value="Lipase_GDSL"/>
    <property type="match status" value="1"/>
</dbReference>
<reference evidence="4 5" key="1">
    <citation type="journal article" date="2019" name="Sci. Rep.">
        <title>A high-quality genome of Eragrostis curvula grass provides insights into Poaceae evolution and supports new strategies to enhance forage quality.</title>
        <authorList>
            <person name="Carballo J."/>
            <person name="Santos B.A.C.M."/>
            <person name="Zappacosta D."/>
            <person name="Garbus I."/>
            <person name="Selva J.P."/>
            <person name="Gallo C.A."/>
            <person name="Diaz A."/>
            <person name="Albertini E."/>
            <person name="Caccamo M."/>
            <person name="Echenique V."/>
        </authorList>
    </citation>
    <scope>NUCLEOTIDE SEQUENCE [LARGE SCALE GENOMIC DNA]</scope>
    <source>
        <strain evidence="5">cv. Victoria</strain>
        <tissue evidence="4">Leaf</tissue>
    </source>
</reference>
<protein>
    <recommendedName>
        <fullName evidence="6">GDSL esterase/lipase</fullName>
    </recommendedName>
</protein>
<feature type="non-terminal residue" evidence="4">
    <location>
        <position position="1"/>
    </location>
</feature>